<dbReference type="PRINTS" id="PR00080">
    <property type="entry name" value="SDRFAMILY"/>
</dbReference>
<dbReference type="InterPro" id="IPR036291">
    <property type="entry name" value="NAD(P)-bd_dom_sf"/>
</dbReference>
<reference evidence="1 2" key="1">
    <citation type="submission" date="2018-11" db="EMBL/GenBank/DDBJ databases">
        <title>Genome sequence of Saitozyma podzolica DSM 27192.</title>
        <authorList>
            <person name="Aliyu H."/>
            <person name="Gorte O."/>
            <person name="Ochsenreither K."/>
        </authorList>
    </citation>
    <scope>NUCLEOTIDE SEQUENCE [LARGE SCALE GENOMIC DNA]</scope>
    <source>
        <strain evidence="1 2">DSM 27192</strain>
    </source>
</reference>
<dbReference type="Gene3D" id="3.40.50.720">
    <property type="entry name" value="NAD(P)-binding Rossmann-like Domain"/>
    <property type="match status" value="1"/>
</dbReference>
<dbReference type="STRING" id="1890683.A0A427YFJ1"/>
<dbReference type="EMBL" id="RSCD01000012">
    <property type="protein sequence ID" value="RSH89862.1"/>
    <property type="molecule type" value="Genomic_DNA"/>
</dbReference>
<sequence>MQDAVGQSITGRLDMLFNNAGMPSPKVPLEDPSCLEAFQHRVMGINVTAGGLIINNASVSAHAPRLLSAPYMMSKHAIWGLTKTIALDYRQPSPALLAPSWTLPKGVLQVNGSIMTEPAIDAIYAGQVMVYMASLPPEVNILNQVFPYRGVGGAVLSEAEHFTRGLTFCHTGMRVSPTAPSVSGVVRAALVKSVPKERICRSEELPQLLQNIILSDQSQSISLLDMSSRS</sequence>
<dbReference type="CDD" id="cd05233">
    <property type="entry name" value="SDR_c"/>
    <property type="match status" value="1"/>
</dbReference>
<comment type="caution">
    <text evidence="1">The sequence shown here is derived from an EMBL/GenBank/DDBJ whole genome shotgun (WGS) entry which is preliminary data.</text>
</comment>
<keyword evidence="2" id="KW-1185">Reference proteome</keyword>
<dbReference type="SUPFAM" id="SSF51735">
    <property type="entry name" value="NAD(P)-binding Rossmann-fold domains"/>
    <property type="match status" value="1"/>
</dbReference>
<proteinExistence type="predicted"/>
<dbReference type="PRINTS" id="PR00081">
    <property type="entry name" value="GDHRDH"/>
</dbReference>
<organism evidence="1 2">
    <name type="scientific">Saitozyma podzolica</name>
    <dbReference type="NCBI Taxonomy" id="1890683"/>
    <lineage>
        <taxon>Eukaryota</taxon>
        <taxon>Fungi</taxon>
        <taxon>Dikarya</taxon>
        <taxon>Basidiomycota</taxon>
        <taxon>Agaricomycotina</taxon>
        <taxon>Tremellomycetes</taxon>
        <taxon>Tremellales</taxon>
        <taxon>Trimorphomycetaceae</taxon>
        <taxon>Saitozyma</taxon>
    </lineage>
</organism>
<gene>
    <name evidence="1" type="ORF">EHS25_001848</name>
</gene>
<evidence type="ECO:0000313" key="2">
    <source>
        <dbReference type="Proteomes" id="UP000279259"/>
    </source>
</evidence>
<dbReference type="Proteomes" id="UP000279259">
    <property type="component" value="Unassembled WGS sequence"/>
</dbReference>
<dbReference type="InterPro" id="IPR002347">
    <property type="entry name" value="SDR_fam"/>
</dbReference>
<dbReference type="OrthoDB" id="1933717at2759"/>
<dbReference type="AlphaFoldDB" id="A0A427YFJ1"/>
<name>A0A427YFJ1_9TREE</name>
<protein>
    <submittedName>
        <fullName evidence="1">Uncharacterized protein</fullName>
    </submittedName>
</protein>
<evidence type="ECO:0000313" key="1">
    <source>
        <dbReference type="EMBL" id="RSH89862.1"/>
    </source>
</evidence>
<accession>A0A427YFJ1</accession>